<dbReference type="AlphaFoldDB" id="A0ABD2N799"/>
<evidence type="ECO:0000313" key="2">
    <source>
        <dbReference type="Proteomes" id="UP001516400"/>
    </source>
</evidence>
<name>A0ABD2N799_9CUCU</name>
<dbReference type="EMBL" id="JABFTP020000062">
    <property type="protein sequence ID" value="KAL3274447.1"/>
    <property type="molecule type" value="Genomic_DNA"/>
</dbReference>
<proteinExistence type="predicted"/>
<reference evidence="1 2" key="1">
    <citation type="journal article" date="2021" name="BMC Biol.">
        <title>Horizontally acquired antibacterial genes associated with adaptive radiation of ladybird beetles.</title>
        <authorList>
            <person name="Li H.S."/>
            <person name="Tang X.F."/>
            <person name="Huang Y.H."/>
            <person name="Xu Z.Y."/>
            <person name="Chen M.L."/>
            <person name="Du X.Y."/>
            <person name="Qiu B.Y."/>
            <person name="Chen P.T."/>
            <person name="Zhang W."/>
            <person name="Slipinski A."/>
            <person name="Escalona H.E."/>
            <person name="Waterhouse R.M."/>
            <person name="Zwick A."/>
            <person name="Pang H."/>
        </authorList>
    </citation>
    <scope>NUCLEOTIDE SEQUENCE [LARGE SCALE GENOMIC DNA]</scope>
    <source>
        <strain evidence="1">SYSU2018</strain>
    </source>
</reference>
<keyword evidence="2" id="KW-1185">Reference proteome</keyword>
<accession>A0ABD2N799</accession>
<gene>
    <name evidence="1" type="ORF">HHI36_015835</name>
</gene>
<evidence type="ECO:0000313" key="1">
    <source>
        <dbReference type="EMBL" id="KAL3274447.1"/>
    </source>
</evidence>
<sequence>MVSYNWEENLKDDPAQLSASNMHTILLNLVERCCPLRKQMVRKTVKISKRSQELVKLGHELDALAIRVKVIKDDRLYEVYKNMKRL</sequence>
<comment type="caution">
    <text evidence="1">The sequence shown here is derived from an EMBL/GenBank/DDBJ whole genome shotgun (WGS) entry which is preliminary data.</text>
</comment>
<protein>
    <submittedName>
        <fullName evidence="1">Uncharacterized protein</fullName>
    </submittedName>
</protein>
<dbReference type="Proteomes" id="UP001516400">
    <property type="component" value="Unassembled WGS sequence"/>
</dbReference>
<organism evidence="1 2">
    <name type="scientific">Cryptolaemus montrouzieri</name>
    <dbReference type="NCBI Taxonomy" id="559131"/>
    <lineage>
        <taxon>Eukaryota</taxon>
        <taxon>Metazoa</taxon>
        <taxon>Ecdysozoa</taxon>
        <taxon>Arthropoda</taxon>
        <taxon>Hexapoda</taxon>
        <taxon>Insecta</taxon>
        <taxon>Pterygota</taxon>
        <taxon>Neoptera</taxon>
        <taxon>Endopterygota</taxon>
        <taxon>Coleoptera</taxon>
        <taxon>Polyphaga</taxon>
        <taxon>Cucujiformia</taxon>
        <taxon>Coccinelloidea</taxon>
        <taxon>Coccinellidae</taxon>
        <taxon>Scymninae</taxon>
        <taxon>Scymnini</taxon>
        <taxon>Cryptolaemus</taxon>
    </lineage>
</organism>